<dbReference type="AlphaFoldDB" id="A0A8I0U5J7"/>
<sequence>MAIKYYLKFTLTTLSKLLSNSSLETHDEVHRSDAVSSQFGGDTVTLKAGHNLTVEGSQVIADNDLTATAGKNITVTTTDEAREETHLREEKKSGLMSSGGIGFTLGKQELKQTTDSDSRFGKGSTLGSTEGNVSLTAGENLTIHGSDVVAEKDIRLSGQSVAVTAAENTHTELTKTEQKQSGFTLALSGAAGGALNTAVNYICKTDQWVKLQLPGIDRTFWRGTIRNERRKTRR</sequence>
<proteinExistence type="predicted"/>
<comment type="caution">
    <text evidence="3">The sequence shown here is derived from an EMBL/GenBank/DDBJ whole genome shotgun (WGS) entry which is preliminary data.</text>
</comment>
<reference evidence="3" key="1">
    <citation type="submission" date="2017-12" db="EMBL/GenBank/DDBJ databases">
        <title>Genome sequencing and analysis.</title>
        <authorList>
            <person name="Huang Y.-T."/>
        </authorList>
    </citation>
    <scope>NUCLEOTIDE SEQUENCE</scope>
    <source>
        <strain evidence="3">VGH116</strain>
    </source>
</reference>
<dbReference type="Pfam" id="PF13332">
    <property type="entry name" value="Fil_haemagg_2"/>
    <property type="match status" value="1"/>
</dbReference>
<dbReference type="GO" id="GO:0003824">
    <property type="term" value="F:catalytic activity"/>
    <property type="evidence" value="ECO:0007669"/>
    <property type="project" value="UniProtKB-ARBA"/>
</dbReference>
<organism evidence="3 4">
    <name type="scientific">Morganella morganii</name>
    <name type="common">Proteus morganii</name>
    <dbReference type="NCBI Taxonomy" id="582"/>
    <lineage>
        <taxon>Bacteria</taxon>
        <taxon>Pseudomonadati</taxon>
        <taxon>Pseudomonadota</taxon>
        <taxon>Gammaproteobacteria</taxon>
        <taxon>Enterobacterales</taxon>
        <taxon>Morganellaceae</taxon>
        <taxon>Morganella</taxon>
    </lineage>
</organism>
<keyword evidence="1" id="KW-0800">Toxin</keyword>
<evidence type="ECO:0000256" key="1">
    <source>
        <dbReference type="ARBA" id="ARBA00022656"/>
    </source>
</evidence>
<name>A0A8I0U5J7_MORMO</name>
<dbReference type="EMBL" id="PKLF01000018">
    <property type="protein sequence ID" value="MBE8614155.1"/>
    <property type="molecule type" value="Genomic_DNA"/>
</dbReference>
<accession>A0A8I0U5J7</accession>
<evidence type="ECO:0000313" key="3">
    <source>
        <dbReference type="EMBL" id="MBE8614155.1"/>
    </source>
</evidence>
<dbReference type="Proteomes" id="UP000650477">
    <property type="component" value="Unassembled WGS sequence"/>
</dbReference>
<evidence type="ECO:0000256" key="2">
    <source>
        <dbReference type="SAM" id="MobiDB-lite"/>
    </source>
</evidence>
<gene>
    <name evidence="3" type="ORF">CYG68_17425</name>
</gene>
<feature type="region of interest" description="Disordered" evidence="2">
    <location>
        <begin position="112"/>
        <end position="133"/>
    </location>
</feature>
<dbReference type="InterPro" id="IPR025157">
    <property type="entry name" value="Hemagglutinin_rpt"/>
</dbReference>
<dbReference type="RefSeq" id="WP_193830177.1">
    <property type="nucleotide sequence ID" value="NZ_PKLF01000018.1"/>
</dbReference>
<evidence type="ECO:0000313" key="4">
    <source>
        <dbReference type="Proteomes" id="UP000650477"/>
    </source>
</evidence>
<dbReference type="GO" id="GO:0090729">
    <property type="term" value="F:toxin activity"/>
    <property type="evidence" value="ECO:0007669"/>
    <property type="project" value="UniProtKB-KW"/>
</dbReference>
<protein>
    <submittedName>
        <fullName evidence="3">Uncharacterized protein</fullName>
    </submittedName>
</protein>